<dbReference type="InterPro" id="IPR003029">
    <property type="entry name" value="S1_domain"/>
</dbReference>
<dbReference type="Gene3D" id="2.40.50.140">
    <property type="entry name" value="Nucleic acid-binding proteins"/>
    <property type="match status" value="1"/>
</dbReference>
<dbReference type="Pfam" id="PF21010">
    <property type="entry name" value="HA2_C"/>
    <property type="match status" value="1"/>
</dbReference>
<dbReference type="SMART" id="SM00487">
    <property type="entry name" value="DEXDc"/>
    <property type="match status" value="1"/>
</dbReference>
<keyword evidence="6 15" id="KW-0347">Helicase</keyword>
<feature type="compositionally biased region" description="Basic and acidic residues" evidence="11">
    <location>
        <begin position="475"/>
        <end position="496"/>
    </location>
</feature>
<feature type="region of interest" description="Disordered" evidence="11">
    <location>
        <begin position="334"/>
        <end position="380"/>
    </location>
</feature>
<dbReference type="InterPro" id="IPR007502">
    <property type="entry name" value="Helicase-assoc_dom"/>
</dbReference>
<dbReference type="PANTHER" id="PTHR18934:SF85">
    <property type="entry name" value="ATP-DEPENDENT RNA HELICASE DHX8"/>
    <property type="match status" value="1"/>
</dbReference>
<organism evidence="15 16">
    <name type="scientific">Jaminaea rosea</name>
    <dbReference type="NCBI Taxonomy" id="1569628"/>
    <lineage>
        <taxon>Eukaryota</taxon>
        <taxon>Fungi</taxon>
        <taxon>Dikarya</taxon>
        <taxon>Basidiomycota</taxon>
        <taxon>Ustilaginomycotina</taxon>
        <taxon>Exobasidiomycetes</taxon>
        <taxon>Microstromatales</taxon>
        <taxon>Microstromatales incertae sedis</taxon>
        <taxon>Jaminaea</taxon>
    </lineage>
</organism>
<evidence type="ECO:0000313" key="16">
    <source>
        <dbReference type="Proteomes" id="UP000245884"/>
    </source>
</evidence>
<dbReference type="InterPro" id="IPR014001">
    <property type="entry name" value="Helicase_ATP-bd"/>
</dbReference>
<feature type="compositionally biased region" description="Basic and acidic residues" evidence="11">
    <location>
        <begin position="364"/>
        <end position="376"/>
    </location>
</feature>
<dbReference type="GO" id="GO:0016787">
    <property type="term" value="F:hydrolase activity"/>
    <property type="evidence" value="ECO:0007669"/>
    <property type="project" value="UniProtKB-KW"/>
</dbReference>
<evidence type="ECO:0000256" key="7">
    <source>
        <dbReference type="ARBA" id="ARBA00022840"/>
    </source>
</evidence>
<dbReference type="InterPro" id="IPR048333">
    <property type="entry name" value="HA2_WH"/>
</dbReference>
<protein>
    <recommendedName>
        <fullName evidence="2">RNA helicase</fullName>
        <ecNumber evidence="2">3.6.4.13</ecNumber>
    </recommendedName>
</protein>
<evidence type="ECO:0000256" key="1">
    <source>
        <dbReference type="ARBA" id="ARBA00004123"/>
    </source>
</evidence>
<dbReference type="EC" id="3.6.4.13" evidence="2"/>
<dbReference type="Gene3D" id="3.40.50.300">
    <property type="entry name" value="P-loop containing nucleotide triphosphate hydrolases"/>
    <property type="match status" value="2"/>
</dbReference>
<keyword evidence="16" id="KW-1185">Reference proteome</keyword>
<evidence type="ECO:0000256" key="8">
    <source>
        <dbReference type="ARBA" id="ARBA00023187"/>
    </source>
</evidence>
<dbReference type="CDD" id="cd05684">
    <property type="entry name" value="S1_DHX8_helicase"/>
    <property type="match status" value="1"/>
</dbReference>
<evidence type="ECO:0000259" key="14">
    <source>
        <dbReference type="PROSITE" id="PS51194"/>
    </source>
</evidence>
<dbReference type="RefSeq" id="XP_025362423.1">
    <property type="nucleotide sequence ID" value="XM_025506164.1"/>
</dbReference>
<dbReference type="InterPro" id="IPR012340">
    <property type="entry name" value="NA-bd_OB-fold"/>
</dbReference>
<dbReference type="FunFam" id="2.40.50.140:FF:000061">
    <property type="entry name" value="ATP-dependent RNA helicase DHX8"/>
    <property type="match status" value="1"/>
</dbReference>
<evidence type="ECO:0000259" key="12">
    <source>
        <dbReference type="PROSITE" id="PS50126"/>
    </source>
</evidence>
<comment type="catalytic activity">
    <reaction evidence="10">
        <text>ATP + H2O = ADP + phosphate + H(+)</text>
        <dbReference type="Rhea" id="RHEA:13065"/>
        <dbReference type="ChEBI" id="CHEBI:15377"/>
        <dbReference type="ChEBI" id="CHEBI:15378"/>
        <dbReference type="ChEBI" id="CHEBI:30616"/>
        <dbReference type="ChEBI" id="CHEBI:43474"/>
        <dbReference type="ChEBI" id="CHEBI:456216"/>
        <dbReference type="EC" id="3.6.4.13"/>
    </reaction>
</comment>
<sequence>MSSSELAKLEELAVVNKLTQEIAKYTSISDGTLAEFVLSLHLAAPTFESFKTKLSEVGAGEDSGFTMSLVQSIDRIIRRGHPKFQSAAKRNAAASSSKAAADDSATRSNDDDEEKAAKRRQFPGLSIPDTQLDTDEKRRAAARDELEAKKGKASSSAGMGGVDDFMKTLEDMEKTHRQTGAARDGRRRSQSPPSRRGAEDTGRGYGRSDSRGGYDDRYRNGNGVAGPSSRLDDKPIIYKCYSGRVTNMKDFGAFVALDGVKGKWEGMVHVGSIAQGQRLNHPSDLLARNQPVKVKVMSIAGTRLSLSMKDVDQESGRDLTPHLRIKTEAELEAERSRLNARASTGANSQPLGGGAGSSSSGGRGRVEIDDEADRRGSRVKRLTSPERWELRQLIASGAAKASDYPELQADEEIAIPSAKQFGASADDELDIEVNEKEAPFLRGQTSATLELSPVKIIKAPDGTLNRAALAGASLAKERREMRQQEQNDKADAEMRDTSTGWQDPMASSDQRLFAQDVRSNLAAGGGPGQLDDRPAWKKETFNKATTFGKVTNKTIKEQRESLPIFKLREQLVKAIDDNQVLVVVGDTGSGKTTQMCQYLAEEGFCDGRAGGRRGKVGCTQPRRVAAVSVAKRVAEEVGCRVGSEVGYTIRFEDCTSPETRIKYMTDGMLQRECLIDPDASNYSVIVLDEAHERTIATDVLFGLLKKTLKRRKDLKLVVTSATLDAEKFSSYFFDCPIFTIPGRTYPVEILYTKEPEPDYLDAALITVMQIHLSEPQGDILVFLTGQEEIDTACEILFERMKALGSAVPELIILPVYSALPSEMQTRIFEPAPPGARKVVLATNIAETSITIDGVYYVIDPGFVKQNAYDARLGMDSLVVTPISQAQARQRSGRAGRTGPGKCYRLYTEAAYRNEMLPNPIPDIQRQNLSSTILMLKAMGINDLLNFDFMDPPPSQTLLTALENLYALSALDDEGLLTRLGRKMADFPMEPQMAKMLIASVDMGCSEEILSIVAMLSVQNVFYRPKDKQAQADAKKARFFQPEGDHLTLLTVYKGWESSGYSQPWCSENFIQGRSMKRAQDVRKQLLGIMDRYSHDVVSCGKNYNRVRRAIASGFFRNAAKKDPQEGYKCLAEGSGSVVYLHPSSSLFNRAPEYIIYHEVVLTTKEYMREVTAIEPAWLVEAAPRFFKTADPNAISKRKKGERIQPLFDRFATDQDAWRISRVKRATKSSSTFG</sequence>
<evidence type="ECO:0000256" key="6">
    <source>
        <dbReference type="ARBA" id="ARBA00022806"/>
    </source>
</evidence>
<dbReference type="Proteomes" id="UP000245884">
    <property type="component" value="Unassembled WGS sequence"/>
</dbReference>
<feature type="domain" description="Helicase C-terminal" evidence="14">
    <location>
        <begin position="759"/>
        <end position="939"/>
    </location>
</feature>
<feature type="domain" description="S1 motif" evidence="12">
    <location>
        <begin position="238"/>
        <end position="309"/>
    </location>
</feature>
<dbReference type="PROSITE" id="PS51192">
    <property type="entry name" value="HELICASE_ATP_BIND_1"/>
    <property type="match status" value="1"/>
</dbReference>
<accession>A0A316UU07</accession>
<dbReference type="InterPro" id="IPR002464">
    <property type="entry name" value="DNA/RNA_helicase_DEAH_CS"/>
</dbReference>
<evidence type="ECO:0000256" key="3">
    <source>
        <dbReference type="ARBA" id="ARBA00022664"/>
    </source>
</evidence>
<dbReference type="FunFam" id="1.20.120.1080:FF:000001">
    <property type="entry name" value="Pre-mRNA-splicing factor ATP-dependent RNA helicase"/>
    <property type="match status" value="1"/>
</dbReference>
<dbReference type="PROSITE" id="PS00690">
    <property type="entry name" value="DEAH_ATP_HELICASE"/>
    <property type="match status" value="1"/>
</dbReference>
<evidence type="ECO:0000259" key="13">
    <source>
        <dbReference type="PROSITE" id="PS51192"/>
    </source>
</evidence>
<dbReference type="SMART" id="SM00316">
    <property type="entry name" value="S1"/>
    <property type="match status" value="1"/>
</dbReference>
<keyword evidence="3" id="KW-0507">mRNA processing</keyword>
<feature type="compositionally biased region" description="Basic and acidic residues" evidence="11">
    <location>
        <begin position="196"/>
        <end position="219"/>
    </location>
</feature>
<dbReference type="FunFam" id="3.40.50.300:FF:000101">
    <property type="entry name" value="Pre-mRNA-splicing factor ATP-dependent RNA helicase"/>
    <property type="match status" value="1"/>
</dbReference>
<keyword evidence="5" id="KW-0378">Hydrolase</keyword>
<evidence type="ECO:0000256" key="4">
    <source>
        <dbReference type="ARBA" id="ARBA00022741"/>
    </source>
</evidence>
<dbReference type="Pfam" id="PF07717">
    <property type="entry name" value="OB_NTP_bind"/>
    <property type="match status" value="1"/>
</dbReference>
<feature type="compositionally biased region" description="Basic and acidic residues" evidence="11">
    <location>
        <begin position="134"/>
        <end position="150"/>
    </location>
</feature>
<dbReference type="InterPro" id="IPR011709">
    <property type="entry name" value="DEAD-box_helicase_OB_fold"/>
</dbReference>
<dbReference type="AlphaFoldDB" id="A0A316UU07"/>
<evidence type="ECO:0000256" key="9">
    <source>
        <dbReference type="ARBA" id="ARBA00023242"/>
    </source>
</evidence>
<dbReference type="PROSITE" id="PS50126">
    <property type="entry name" value="S1"/>
    <property type="match status" value="1"/>
</dbReference>
<dbReference type="SUPFAM" id="SSF50249">
    <property type="entry name" value="Nucleic acid-binding proteins"/>
    <property type="match status" value="1"/>
</dbReference>
<keyword evidence="4" id="KW-0547">Nucleotide-binding</keyword>
<keyword evidence="7" id="KW-0067">ATP-binding</keyword>
<dbReference type="SUPFAM" id="SSF52540">
    <property type="entry name" value="P-loop containing nucleoside triphosphate hydrolases"/>
    <property type="match status" value="1"/>
</dbReference>
<dbReference type="CDD" id="cd18791">
    <property type="entry name" value="SF2_C_RHA"/>
    <property type="match status" value="1"/>
</dbReference>
<dbReference type="InterPro" id="IPR011545">
    <property type="entry name" value="DEAD/DEAH_box_helicase_dom"/>
</dbReference>
<gene>
    <name evidence="15" type="ORF">BDZ90DRAFT_232199</name>
</gene>
<dbReference type="GO" id="GO:0005524">
    <property type="term" value="F:ATP binding"/>
    <property type="evidence" value="ECO:0007669"/>
    <property type="project" value="UniProtKB-KW"/>
</dbReference>
<keyword evidence="8" id="KW-0508">mRNA splicing</keyword>
<dbReference type="GO" id="GO:0071013">
    <property type="term" value="C:catalytic step 2 spliceosome"/>
    <property type="evidence" value="ECO:0007669"/>
    <property type="project" value="TreeGrafter"/>
</dbReference>
<reference evidence="15 16" key="1">
    <citation type="journal article" date="2018" name="Mol. Biol. Evol.">
        <title>Broad Genomic Sampling Reveals a Smut Pathogenic Ancestry of the Fungal Clade Ustilaginomycotina.</title>
        <authorList>
            <person name="Kijpornyongpan T."/>
            <person name="Mondo S.J."/>
            <person name="Barry K."/>
            <person name="Sandor L."/>
            <person name="Lee J."/>
            <person name="Lipzen A."/>
            <person name="Pangilinan J."/>
            <person name="LaButti K."/>
            <person name="Hainaut M."/>
            <person name="Henrissat B."/>
            <person name="Grigoriev I.V."/>
            <person name="Spatafora J.W."/>
            <person name="Aime M.C."/>
        </authorList>
    </citation>
    <scope>NUCLEOTIDE SEQUENCE [LARGE SCALE GENOMIC DNA]</scope>
    <source>
        <strain evidence="15 16">MCA 5214</strain>
    </source>
</reference>
<dbReference type="InterPro" id="IPR049621">
    <property type="entry name" value="S1_DHX8_helicase"/>
</dbReference>
<name>A0A316UU07_9BASI</name>
<dbReference type="Pfam" id="PF00271">
    <property type="entry name" value="Helicase_C"/>
    <property type="match status" value="1"/>
</dbReference>
<dbReference type="Pfam" id="PF00575">
    <property type="entry name" value="S1"/>
    <property type="match status" value="1"/>
</dbReference>
<dbReference type="GeneID" id="37027987"/>
<dbReference type="InterPro" id="IPR027417">
    <property type="entry name" value="P-loop_NTPase"/>
</dbReference>
<dbReference type="GO" id="GO:0003723">
    <property type="term" value="F:RNA binding"/>
    <property type="evidence" value="ECO:0007669"/>
    <property type="project" value="TreeGrafter"/>
</dbReference>
<evidence type="ECO:0000256" key="5">
    <source>
        <dbReference type="ARBA" id="ARBA00022801"/>
    </source>
</evidence>
<dbReference type="Gene3D" id="1.20.120.1080">
    <property type="match status" value="1"/>
</dbReference>
<dbReference type="Pfam" id="PF04408">
    <property type="entry name" value="WHD_HA2"/>
    <property type="match status" value="1"/>
</dbReference>
<dbReference type="PANTHER" id="PTHR18934">
    <property type="entry name" value="ATP-DEPENDENT RNA HELICASE"/>
    <property type="match status" value="1"/>
</dbReference>
<dbReference type="SMART" id="SM00490">
    <property type="entry name" value="HELICc"/>
    <property type="match status" value="1"/>
</dbReference>
<evidence type="ECO:0000256" key="10">
    <source>
        <dbReference type="ARBA" id="ARBA00047984"/>
    </source>
</evidence>
<evidence type="ECO:0000256" key="11">
    <source>
        <dbReference type="SAM" id="MobiDB-lite"/>
    </source>
</evidence>
<feature type="compositionally biased region" description="Basic and acidic residues" evidence="11">
    <location>
        <begin position="164"/>
        <end position="176"/>
    </location>
</feature>
<dbReference type="SMART" id="SM00847">
    <property type="entry name" value="HA2"/>
    <property type="match status" value="1"/>
</dbReference>
<dbReference type="STRING" id="1569628.A0A316UU07"/>
<evidence type="ECO:0000256" key="2">
    <source>
        <dbReference type="ARBA" id="ARBA00012552"/>
    </source>
</evidence>
<dbReference type="PROSITE" id="PS51194">
    <property type="entry name" value="HELICASE_CTER"/>
    <property type="match status" value="1"/>
</dbReference>
<dbReference type="Pfam" id="PF00270">
    <property type="entry name" value="DEAD"/>
    <property type="match status" value="1"/>
</dbReference>
<feature type="region of interest" description="Disordered" evidence="11">
    <location>
        <begin position="475"/>
        <end position="505"/>
    </location>
</feature>
<feature type="domain" description="Helicase ATP-binding" evidence="13">
    <location>
        <begin position="572"/>
        <end position="741"/>
    </location>
</feature>
<dbReference type="InterPro" id="IPR001650">
    <property type="entry name" value="Helicase_C-like"/>
</dbReference>
<dbReference type="OrthoDB" id="10253254at2759"/>
<feature type="compositionally biased region" description="Polar residues" evidence="11">
    <location>
        <begin position="341"/>
        <end position="350"/>
    </location>
</feature>
<dbReference type="GO" id="GO:0000390">
    <property type="term" value="P:spliceosomal complex disassembly"/>
    <property type="evidence" value="ECO:0007669"/>
    <property type="project" value="TreeGrafter"/>
</dbReference>
<evidence type="ECO:0000313" key="15">
    <source>
        <dbReference type="EMBL" id="PWN27811.1"/>
    </source>
</evidence>
<keyword evidence="9" id="KW-0539">Nucleus</keyword>
<proteinExistence type="predicted"/>
<dbReference type="FunFam" id="3.40.50.300:FF:000191">
    <property type="entry name" value="Pre-mRNA-splicing factor ATP-dependent RNA helicase"/>
    <property type="match status" value="1"/>
</dbReference>
<comment type="subcellular location">
    <subcellularLocation>
        <location evidence="1">Nucleus</location>
    </subcellularLocation>
</comment>
<feature type="compositionally biased region" description="Gly residues" evidence="11">
    <location>
        <begin position="351"/>
        <end position="363"/>
    </location>
</feature>
<feature type="compositionally biased region" description="Basic and acidic residues" evidence="11">
    <location>
        <begin position="100"/>
        <end position="109"/>
    </location>
</feature>
<feature type="compositionally biased region" description="Low complexity" evidence="11">
    <location>
        <begin position="86"/>
        <end position="99"/>
    </location>
</feature>
<dbReference type="EMBL" id="KZ819667">
    <property type="protein sequence ID" value="PWN27811.1"/>
    <property type="molecule type" value="Genomic_DNA"/>
</dbReference>
<dbReference type="GO" id="GO:0005684">
    <property type="term" value="C:U2-type spliceosomal complex"/>
    <property type="evidence" value="ECO:0007669"/>
    <property type="project" value="UniProtKB-ARBA"/>
</dbReference>
<dbReference type="GO" id="GO:0003724">
    <property type="term" value="F:RNA helicase activity"/>
    <property type="evidence" value="ECO:0007669"/>
    <property type="project" value="UniProtKB-EC"/>
</dbReference>
<feature type="region of interest" description="Disordered" evidence="11">
    <location>
        <begin position="84"/>
        <end position="229"/>
    </location>
</feature>